<dbReference type="SMART" id="SM01349">
    <property type="entry name" value="TOG"/>
    <property type="match status" value="1"/>
</dbReference>
<keyword evidence="4" id="KW-0132">Cell division</keyword>
<dbReference type="PANTHER" id="PTHR21567">
    <property type="entry name" value="CLASP"/>
    <property type="match status" value="1"/>
</dbReference>
<dbReference type="GO" id="GO:0051301">
    <property type="term" value="P:cell division"/>
    <property type="evidence" value="ECO:0007669"/>
    <property type="project" value="UniProtKB-KW"/>
</dbReference>
<feature type="region of interest" description="Disordered" evidence="7">
    <location>
        <begin position="529"/>
        <end position="656"/>
    </location>
</feature>
<feature type="compositionally biased region" description="Basic and acidic residues" evidence="7">
    <location>
        <begin position="576"/>
        <end position="585"/>
    </location>
</feature>
<dbReference type="Proteomes" id="UP000009328">
    <property type="component" value="Unassembled WGS sequence"/>
</dbReference>
<evidence type="ECO:0000256" key="7">
    <source>
        <dbReference type="SAM" id="MobiDB-lite"/>
    </source>
</evidence>
<dbReference type="STRING" id="1206466.K0KLK5"/>
<dbReference type="GO" id="GO:0005881">
    <property type="term" value="C:cytoplasmic microtubule"/>
    <property type="evidence" value="ECO:0007669"/>
    <property type="project" value="TreeGrafter"/>
</dbReference>
<dbReference type="InterPro" id="IPR011989">
    <property type="entry name" value="ARM-like"/>
</dbReference>
<evidence type="ECO:0000256" key="6">
    <source>
        <dbReference type="ARBA" id="ARBA00022776"/>
    </source>
</evidence>
<dbReference type="PANTHER" id="PTHR21567:SF9">
    <property type="entry name" value="CLIP-ASSOCIATING PROTEIN"/>
    <property type="match status" value="1"/>
</dbReference>
<keyword evidence="5" id="KW-0493">Microtubule</keyword>
<gene>
    <name evidence="9" type="ORF">BN7_5733</name>
</gene>
<comment type="similarity">
    <text evidence="2">Belongs to the CLASP family.</text>
</comment>
<keyword evidence="10" id="KW-1185">Reference proteome</keyword>
<dbReference type="GO" id="GO:0090307">
    <property type="term" value="P:mitotic spindle assembly"/>
    <property type="evidence" value="ECO:0007669"/>
    <property type="project" value="TreeGrafter"/>
</dbReference>
<keyword evidence="6" id="KW-0498">Mitosis</keyword>
<protein>
    <recommendedName>
        <fullName evidence="3">Protein STU1</fullName>
    </recommendedName>
</protein>
<reference evidence="9 10" key="1">
    <citation type="journal article" date="2012" name="Eukaryot. Cell">
        <title>Draft genome sequence of Wickerhamomyces ciferrii NRRL Y-1031 F-60-10.</title>
        <authorList>
            <person name="Schneider J."/>
            <person name="Andrea H."/>
            <person name="Blom J."/>
            <person name="Jaenicke S."/>
            <person name="Ruckert C."/>
            <person name="Schorsch C."/>
            <person name="Szczepanowski R."/>
            <person name="Farwick M."/>
            <person name="Goesmann A."/>
            <person name="Puhler A."/>
            <person name="Schaffer S."/>
            <person name="Tauch A."/>
            <person name="Kohler T."/>
            <person name="Brinkrolf K."/>
        </authorList>
    </citation>
    <scope>NUCLEOTIDE SEQUENCE [LARGE SCALE GENOMIC DNA]</scope>
    <source>
        <strain evidence="10">ATCC 14091 / BCRC 22168 / CBS 111 / JCM 3599 / NBRC 0793 / NRRL Y-1031 F-60-10</strain>
    </source>
</reference>
<comment type="caution">
    <text evidence="9">The sequence shown here is derived from an EMBL/GenBank/DDBJ whole genome shotgun (WGS) entry which is preliminary data.</text>
</comment>
<evidence type="ECO:0000256" key="5">
    <source>
        <dbReference type="ARBA" id="ARBA00022701"/>
    </source>
</evidence>
<name>K0KLK5_WICCF</name>
<organism evidence="9 10">
    <name type="scientific">Wickerhamomyces ciferrii (strain ATCC 14091 / BCRC 22168 / CBS 111 / JCM 3599 / NBRC 0793 / NRRL Y-1031 F-60-10)</name>
    <name type="common">Yeast</name>
    <name type="synonym">Pichia ciferrii</name>
    <dbReference type="NCBI Taxonomy" id="1206466"/>
    <lineage>
        <taxon>Eukaryota</taxon>
        <taxon>Fungi</taxon>
        <taxon>Dikarya</taxon>
        <taxon>Ascomycota</taxon>
        <taxon>Saccharomycotina</taxon>
        <taxon>Saccharomycetes</taxon>
        <taxon>Phaffomycetales</taxon>
        <taxon>Wickerhamomycetaceae</taxon>
        <taxon>Wickerhamomyces</taxon>
    </lineage>
</organism>
<dbReference type="eggNOG" id="ENOG502QT5T">
    <property type="taxonomic scope" value="Eukaryota"/>
</dbReference>
<dbReference type="InterPro" id="IPR016024">
    <property type="entry name" value="ARM-type_fold"/>
</dbReference>
<dbReference type="EMBL" id="CAIF01000230">
    <property type="protein sequence ID" value="CCH46145.1"/>
    <property type="molecule type" value="Genomic_DNA"/>
</dbReference>
<keyword evidence="6" id="KW-0131">Cell cycle</keyword>
<evidence type="ECO:0000256" key="4">
    <source>
        <dbReference type="ARBA" id="ARBA00022618"/>
    </source>
</evidence>
<dbReference type="InParanoid" id="K0KLK5"/>
<dbReference type="GO" id="GO:0060172">
    <property type="term" value="P:astral microtubule depolymerization"/>
    <property type="evidence" value="ECO:0007669"/>
    <property type="project" value="TreeGrafter"/>
</dbReference>
<feature type="domain" description="TOG" evidence="8">
    <location>
        <begin position="298"/>
        <end position="531"/>
    </location>
</feature>
<dbReference type="InterPro" id="IPR024395">
    <property type="entry name" value="CLASP_N_dom"/>
</dbReference>
<evidence type="ECO:0000313" key="10">
    <source>
        <dbReference type="Proteomes" id="UP000009328"/>
    </source>
</evidence>
<evidence type="ECO:0000259" key="8">
    <source>
        <dbReference type="SMART" id="SM01349"/>
    </source>
</evidence>
<dbReference type="HOGENOM" id="CLU_261691_0_0_1"/>
<sequence length="1399" mass="158794">MSRCTGDELYNVVSRESSSIDEKTKLIAEFKAHIKRDFVDLNDLSKYFGALKIASKSGDARLASVAFSTICHLVKRVSMQDSQKLKDTSKITLPILFNKLLDQTSSHRSQAKNCLETFWLASPDVVEHYLKDSALIHSNQHIRSESIIFISDLIDLNNNFSFSQFLPSLVNLLRDDSAEVFKNTEVLFIKYFILNRSKLNSLVKEFKTQSIDKRTAIKILKEIDITVANSYSLEQQNNSRPTIDSFNNLTKSRSSKLNENQRKIKTKSFNSSGELSSILGKINTTKLDENIQAKVFNSLQELHRETEALLSPFAGKETEFNWGSREKNILKFRSIVIGNADSFPDDLVQATRLFTEGISKSITSLRTTLSSNGCQLVKELAAYLNRNIDHIAESLFMPLASLTSATKRIASMNAYGALCVLLTNTSFNNRLFNQCFNLFQDKSVQPRLYSATFLQIFILKHGTKLDEQNFETLKKWLGKGVSDPNITVRESMRLTFWTLHRRFPAISEHIFTKLDSSIKKALERSKPSDVTFSLSSNPSRVPSITGDRKRHSVREFVASKQRERRSTSDTSSLASKFKDSSENHQENLVQTGELGRASRLGGPQRIRVSSAGSSHGANSNLLPRQLSKGSKSMAGHSNSDEQSLGVSTTSTKPEDDAQLEHLKTALKSPLTRERVEGIQLLEELLKSNKKVEGLSPILINLIILDSSLLKPLLKEANFYDLLDIDNILKLLAVNKENLSILQKKFEGVQITNGLCSVINSLMSMNFDSAPAKMFHIKYKRTILDFSVLNLYNIMSQDAFKEIDEVMNNVCRSIIPLSIDDYPRFDELINLLFEHNSLSFGSILEDFAAYERSKIHSIIDDFKVNKEDNREATEYAFGEMTMINPLNRKPNDPTTSIRPGFGTDMTMILPGFKSKNPQKDNREFNGLEHGQRKVDYMGDIFHRYNSNNSTRESTVEPDAKEEFHDEDVEMVHNEEQTEVTTDKAINIQSVDGQNNEEELNHEEDEDGDIDIKSEAHIGSPFLDDPHQDDALKLNSFAQQNIMSDENLQPDIYSDEITKNITSQIKGIHISPQKQANVPIDQSASELFAITDPIFKKTPAKIKIFEDKAPQTHQDVKLTELELSRFDFRKEKHSNGDDEKSLSDSIVNSIEKFENDNVSTQDMDRLIQDLHLSLNEANVLSWFEQDGYKRLVVAIISYFNTSKNITKSLCFKGLVIIKEILALNSMFKALKVKDALSIWNILVMIVENLKDFRNEIYIASDELVDELIDQSITNIRSSVRNSCHKLLKQETIENIPLASFLLTTVVKCMEHETLSLEQINEIGDVVHKYLTNEEVEIRRLSIIVYSKCKNKLQIINPNLNQQNVNGKLKAENEQNSKINTNEMFDKLSASQKKLIDYYSNI</sequence>
<dbReference type="SUPFAM" id="SSF48371">
    <property type="entry name" value="ARM repeat"/>
    <property type="match status" value="1"/>
</dbReference>
<proteinExistence type="inferred from homology"/>
<dbReference type="GO" id="GO:1990023">
    <property type="term" value="C:mitotic spindle midzone"/>
    <property type="evidence" value="ECO:0007669"/>
    <property type="project" value="TreeGrafter"/>
</dbReference>
<evidence type="ECO:0000256" key="2">
    <source>
        <dbReference type="ARBA" id="ARBA00009549"/>
    </source>
</evidence>
<comment type="subcellular location">
    <subcellularLocation>
        <location evidence="1">Cytoplasm</location>
        <location evidence="1">Cytoskeleton</location>
        <location evidence="1">Spindle</location>
    </subcellularLocation>
</comment>
<feature type="compositionally biased region" description="Polar residues" evidence="7">
    <location>
        <begin position="627"/>
        <end position="651"/>
    </location>
</feature>
<dbReference type="Gene3D" id="1.25.10.10">
    <property type="entry name" value="Leucine-rich Repeat Variant"/>
    <property type="match status" value="2"/>
</dbReference>
<dbReference type="GO" id="GO:0005876">
    <property type="term" value="C:spindle microtubule"/>
    <property type="evidence" value="ECO:0007669"/>
    <property type="project" value="TreeGrafter"/>
</dbReference>
<dbReference type="Pfam" id="PF12348">
    <property type="entry name" value="CLASP_N"/>
    <property type="match status" value="2"/>
</dbReference>
<dbReference type="FunCoup" id="K0KLK5">
    <property type="interactions" value="167"/>
</dbReference>
<dbReference type="InterPro" id="IPR034085">
    <property type="entry name" value="TOG"/>
</dbReference>
<dbReference type="GO" id="GO:0008017">
    <property type="term" value="F:microtubule binding"/>
    <property type="evidence" value="ECO:0007669"/>
    <property type="project" value="TreeGrafter"/>
</dbReference>
<evidence type="ECO:0000256" key="1">
    <source>
        <dbReference type="ARBA" id="ARBA00004186"/>
    </source>
</evidence>
<evidence type="ECO:0000313" key="9">
    <source>
        <dbReference type="EMBL" id="CCH46145.1"/>
    </source>
</evidence>
<evidence type="ECO:0000256" key="3">
    <source>
        <dbReference type="ARBA" id="ARBA00016012"/>
    </source>
</evidence>
<feature type="compositionally biased region" description="Polar residues" evidence="7">
    <location>
        <begin position="529"/>
        <end position="542"/>
    </location>
</feature>
<dbReference type="GO" id="GO:0005815">
    <property type="term" value="C:microtubule organizing center"/>
    <property type="evidence" value="ECO:0007669"/>
    <property type="project" value="TreeGrafter"/>
</dbReference>
<accession>K0KLK5</accession>
<feature type="compositionally biased region" description="Low complexity" evidence="7">
    <location>
        <begin position="609"/>
        <end position="620"/>
    </location>
</feature>